<dbReference type="InterPro" id="IPR000566">
    <property type="entry name" value="Lipocln_cytosolic_FA-bd_dom"/>
</dbReference>
<sequence>MEGDKWIWIATSTFKNTTLKFRLNEEFEEITPDGRAVKSLIKLVSGKFLHIQTPIKLLDKAVAAAEGVAGRGRAGTIGNFFSASKETPDRTTD</sequence>
<dbReference type="InterPro" id="IPR012674">
    <property type="entry name" value="Calycin"/>
</dbReference>
<dbReference type="InterPro" id="IPR031259">
    <property type="entry name" value="ILBP"/>
</dbReference>
<organism evidence="3 4">
    <name type="scientific">Parelaphostrongylus tenuis</name>
    <name type="common">Meningeal worm</name>
    <dbReference type="NCBI Taxonomy" id="148309"/>
    <lineage>
        <taxon>Eukaryota</taxon>
        <taxon>Metazoa</taxon>
        <taxon>Ecdysozoa</taxon>
        <taxon>Nematoda</taxon>
        <taxon>Chromadorea</taxon>
        <taxon>Rhabditida</taxon>
        <taxon>Rhabditina</taxon>
        <taxon>Rhabditomorpha</taxon>
        <taxon>Strongyloidea</taxon>
        <taxon>Metastrongylidae</taxon>
        <taxon>Parelaphostrongylus</taxon>
    </lineage>
</organism>
<dbReference type="Pfam" id="PF00061">
    <property type="entry name" value="Lipocalin"/>
    <property type="match status" value="1"/>
</dbReference>
<dbReference type="AlphaFoldDB" id="A0AAD5RBA6"/>
<protein>
    <recommendedName>
        <fullName evidence="2">Lipocalin/cytosolic fatty-acid binding domain-containing protein</fullName>
    </recommendedName>
</protein>
<proteinExistence type="inferred from homology"/>
<dbReference type="GO" id="GO:0008289">
    <property type="term" value="F:lipid binding"/>
    <property type="evidence" value="ECO:0007669"/>
    <property type="project" value="InterPro"/>
</dbReference>
<reference evidence="3" key="1">
    <citation type="submission" date="2021-06" db="EMBL/GenBank/DDBJ databases">
        <title>Parelaphostrongylus tenuis whole genome reference sequence.</title>
        <authorList>
            <person name="Garwood T.J."/>
            <person name="Larsen P.A."/>
            <person name="Fountain-Jones N.M."/>
            <person name="Garbe J.R."/>
            <person name="Macchietto M.G."/>
            <person name="Kania S.A."/>
            <person name="Gerhold R.W."/>
            <person name="Richards J.E."/>
            <person name="Wolf T.M."/>
        </authorList>
    </citation>
    <scope>NUCLEOTIDE SEQUENCE</scope>
    <source>
        <strain evidence="3">MNPRO001-30</strain>
        <tissue evidence="3">Meninges</tissue>
    </source>
</reference>
<dbReference type="SUPFAM" id="SSF50814">
    <property type="entry name" value="Lipocalins"/>
    <property type="match status" value="1"/>
</dbReference>
<comment type="caution">
    <text evidence="3">The sequence shown here is derived from an EMBL/GenBank/DDBJ whole genome shotgun (WGS) entry which is preliminary data.</text>
</comment>
<keyword evidence="4" id="KW-1185">Reference proteome</keyword>
<dbReference type="EMBL" id="JAHQIW010007237">
    <property type="protein sequence ID" value="KAJ1373198.1"/>
    <property type="molecule type" value="Genomic_DNA"/>
</dbReference>
<name>A0AAD5RBA6_PARTN</name>
<evidence type="ECO:0000259" key="2">
    <source>
        <dbReference type="Pfam" id="PF00061"/>
    </source>
</evidence>
<evidence type="ECO:0000256" key="1">
    <source>
        <dbReference type="ARBA" id="ARBA00008390"/>
    </source>
</evidence>
<comment type="similarity">
    <text evidence="1">Belongs to the calycin superfamily. Fatty-acid binding protein (FABP) family.</text>
</comment>
<feature type="domain" description="Lipocalin/cytosolic fatty-acid binding" evidence="2">
    <location>
        <begin position="2"/>
        <end position="55"/>
    </location>
</feature>
<evidence type="ECO:0000313" key="4">
    <source>
        <dbReference type="Proteomes" id="UP001196413"/>
    </source>
</evidence>
<evidence type="ECO:0000313" key="3">
    <source>
        <dbReference type="EMBL" id="KAJ1373198.1"/>
    </source>
</evidence>
<dbReference type="Gene3D" id="2.40.128.20">
    <property type="match status" value="1"/>
</dbReference>
<dbReference type="PANTHER" id="PTHR11955">
    <property type="entry name" value="FATTY ACID BINDING PROTEIN"/>
    <property type="match status" value="1"/>
</dbReference>
<gene>
    <name evidence="3" type="ORF">KIN20_035546</name>
</gene>
<accession>A0AAD5RBA6</accession>
<dbReference type="Proteomes" id="UP001196413">
    <property type="component" value="Unassembled WGS sequence"/>
</dbReference>